<keyword evidence="2" id="KW-1185">Reference proteome</keyword>
<reference evidence="1" key="1">
    <citation type="submission" date="2020-05" db="EMBL/GenBank/DDBJ databases">
        <title>Phylogenomic resolution of chytrid fungi.</title>
        <authorList>
            <person name="Stajich J.E."/>
            <person name="Amses K."/>
            <person name="Simmons R."/>
            <person name="Seto K."/>
            <person name="Myers J."/>
            <person name="Bonds A."/>
            <person name="Quandt C.A."/>
            <person name="Barry K."/>
            <person name="Liu P."/>
            <person name="Grigoriev I."/>
            <person name="Longcore J.E."/>
            <person name="James T.Y."/>
        </authorList>
    </citation>
    <scope>NUCLEOTIDE SEQUENCE</scope>
    <source>
        <strain evidence="1">JEL0318</strain>
    </source>
</reference>
<protein>
    <submittedName>
        <fullName evidence="1">Uncharacterized protein</fullName>
    </submittedName>
</protein>
<gene>
    <name evidence="1" type="ORF">HK097_010454</name>
</gene>
<accession>A0AAD5X355</accession>
<organism evidence="1 2">
    <name type="scientific">Rhizophlyctis rosea</name>
    <dbReference type="NCBI Taxonomy" id="64517"/>
    <lineage>
        <taxon>Eukaryota</taxon>
        <taxon>Fungi</taxon>
        <taxon>Fungi incertae sedis</taxon>
        <taxon>Chytridiomycota</taxon>
        <taxon>Chytridiomycota incertae sedis</taxon>
        <taxon>Chytridiomycetes</taxon>
        <taxon>Rhizophlyctidales</taxon>
        <taxon>Rhizophlyctidaceae</taxon>
        <taxon>Rhizophlyctis</taxon>
    </lineage>
</organism>
<proteinExistence type="predicted"/>
<evidence type="ECO:0000313" key="1">
    <source>
        <dbReference type="EMBL" id="KAJ3048526.1"/>
    </source>
</evidence>
<name>A0AAD5X355_9FUNG</name>
<dbReference type="Proteomes" id="UP001212841">
    <property type="component" value="Unassembled WGS sequence"/>
</dbReference>
<dbReference type="EMBL" id="JADGJD010000777">
    <property type="protein sequence ID" value="KAJ3048526.1"/>
    <property type="molecule type" value="Genomic_DNA"/>
</dbReference>
<comment type="caution">
    <text evidence="1">The sequence shown here is derived from an EMBL/GenBank/DDBJ whole genome shotgun (WGS) entry which is preliminary data.</text>
</comment>
<evidence type="ECO:0000313" key="2">
    <source>
        <dbReference type="Proteomes" id="UP001212841"/>
    </source>
</evidence>
<sequence length="284" mass="32862">MTWIYDGREVEGTPYVSKKPSWDKQSLDQIIASLPTTLQETYSPEYFRDLEESKAKLREQCEHIYKLLEKLHTQLQQIPNVQPAPIPIHPPSSKITPHKQNQPLRLEILRQTERSLQFEIAKVKRNLDEVEEKDYAILDSEVRRETLHLVSDFAQSHKEKELEKAVYDAQLEAGRAQEHEEDRNRVKRGIGVEEMLRKHNATITRLSNEEDTYQEAIQKLIFEHGSEILKVHPRSLPPSALQSQIGKHVRVVEDNLYDPGVVGVDELWDWEEGSSPTEDASMAS</sequence>
<dbReference type="AlphaFoldDB" id="A0AAD5X355"/>